<comment type="caution">
    <text evidence="3">The sequence shown here is derived from an EMBL/GenBank/DDBJ whole genome shotgun (WGS) entry which is preliminary data.</text>
</comment>
<reference evidence="3 4" key="1">
    <citation type="journal article" date="2023" name="Genes (Basel)">
        <title>Chromosome-Level Genome Assembly and Circadian Gene Repertoire of the Patagonia Blennie Eleginops maclovinus-The Closest Ancestral Proxy of Antarctic Cryonotothenioids.</title>
        <authorList>
            <person name="Cheng C.C."/>
            <person name="Rivera-Colon A.G."/>
            <person name="Minhas B.F."/>
            <person name="Wilson L."/>
            <person name="Rayamajhi N."/>
            <person name="Vargas-Chacoff L."/>
            <person name="Catchen J.M."/>
        </authorList>
    </citation>
    <scope>NUCLEOTIDE SEQUENCE [LARGE SCALE GENOMIC DNA]</scope>
    <source>
        <strain evidence="3">JMC-PN-2008</strain>
    </source>
</reference>
<feature type="transmembrane region" description="Helical" evidence="2">
    <location>
        <begin position="12"/>
        <end position="35"/>
    </location>
</feature>
<dbReference type="AlphaFoldDB" id="A0AAN7X0U5"/>
<sequence length="101" mass="11334">MPLALHSNNTSPSAFFCLPLVLHTFYFRLLSAIVSKLLSHPRLQRGSEGVHMSSVDLCLFQNRQAAHQFTKQSTESLSKTSVRRVPRSEGEQVETDGEQYG</sequence>
<proteinExistence type="predicted"/>
<evidence type="ECO:0000313" key="4">
    <source>
        <dbReference type="Proteomes" id="UP001346869"/>
    </source>
</evidence>
<keyword evidence="2" id="KW-0812">Transmembrane</keyword>
<reference evidence="3 4" key="2">
    <citation type="journal article" date="2023" name="Mol. Biol. Evol.">
        <title>Genomics of Secondarily Temperate Adaptation in the Only Non-Antarctic Icefish.</title>
        <authorList>
            <person name="Rivera-Colon A.G."/>
            <person name="Rayamajhi N."/>
            <person name="Minhas B.F."/>
            <person name="Madrigal G."/>
            <person name="Bilyk K.T."/>
            <person name="Yoon V."/>
            <person name="Hune M."/>
            <person name="Gregory S."/>
            <person name="Cheng C.H.C."/>
            <person name="Catchen J.M."/>
        </authorList>
    </citation>
    <scope>NUCLEOTIDE SEQUENCE [LARGE SCALE GENOMIC DNA]</scope>
    <source>
        <strain evidence="3">JMC-PN-2008</strain>
    </source>
</reference>
<feature type="compositionally biased region" description="Polar residues" evidence="1">
    <location>
        <begin position="70"/>
        <end position="80"/>
    </location>
</feature>
<accession>A0AAN7X0U5</accession>
<keyword evidence="2" id="KW-0472">Membrane</keyword>
<evidence type="ECO:0000313" key="3">
    <source>
        <dbReference type="EMBL" id="KAK5854358.1"/>
    </source>
</evidence>
<feature type="region of interest" description="Disordered" evidence="1">
    <location>
        <begin position="70"/>
        <end position="101"/>
    </location>
</feature>
<gene>
    <name evidence="3" type="ORF">PBY51_015435</name>
</gene>
<keyword evidence="2" id="KW-1133">Transmembrane helix</keyword>
<dbReference type="EMBL" id="JAUZQC010000019">
    <property type="protein sequence ID" value="KAK5854358.1"/>
    <property type="molecule type" value="Genomic_DNA"/>
</dbReference>
<name>A0AAN7X0U5_ELEMC</name>
<keyword evidence="4" id="KW-1185">Reference proteome</keyword>
<dbReference type="Proteomes" id="UP001346869">
    <property type="component" value="Unassembled WGS sequence"/>
</dbReference>
<feature type="compositionally biased region" description="Acidic residues" evidence="1">
    <location>
        <begin position="91"/>
        <end position="101"/>
    </location>
</feature>
<protein>
    <submittedName>
        <fullName evidence="3">Uncharacterized protein</fullName>
    </submittedName>
</protein>
<evidence type="ECO:0000256" key="2">
    <source>
        <dbReference type="SAM" id="Phobius"/>
    </source>
</evidence>
<organism evidence="3 4">
    <name type="scientific">Eleginops maclovinus</name>
    <name type="common">Patagonian blennie</name>
    <name type="synonym">Eleginus maclovinus</name>
    <dbReference type="NCBI Taxonomy" id="56733"/>
    <lineage>
        <taxon>Eukaryota</taxon>
        <taxon>Metazoa</taxon>
        <taxon>Chordata</taxon>
        <taxon>Craniata</taxon>
        <taxon>Vertebrata</taxon>
        <taxon>Euteleostomi</taxon>
        <taxon>Actinopterygii</taxon>
        <taxon>Neopterygii</taxon>
        <taxon>Teleostei</taxon>
        <taxon>Neoteleostei</taxon>
        <taxon>Acanthomorphata</taxon>
        <taxon>Eupercaria</taxon>
        <taxon>Perciformes</taxon>
        <taxon>Notothenioidei</taxon>
        <taxon>Eleginopidae</taxon>
        <taxon>Eleginops</taxon>
    </lineage>
</organism>
<evidence type="ECO:0000256" key="1">
    <source>
        <dbReference type="SAM" id="MobiDB-lite"/>
    </source>
</evidence>